<reference evidence="2" key="2">
    <citation type="submission" date="2023-04" db="EMBL/GenBank/DDBJ databases">
        <authorList>
            <person name="Bruccoleri R.E."/>
            <person name="Oakeley E.J."/>
            <person name="Faust A.-M."/>
            <person name="Dessus-Babus S."/>
            <person name="Altorfer M."/>
            <person name="Burckhardt D."/>
            <person name="Oertli M."/>
            <person name="Naumann U."/>
            <person name="Petersen F."/>
            <person name="Wong J."/>
        </authorList>
    </citation>
    <scope>NUCLEOTIDE SEQUENCE</scope>
    <source>
        <strain evidence="2">GSM-AAB239-AS_SAM_17_03QT</strain>
        <tissue evidence="2">Leaf</tissue>
    </source>
</reference>
<feature type="compositionally biased region" description="Acidic residues" evidence="1">
    <location>
        <begin position="52"/>
        <end position="67"/>
    </location>
</feature>
<proteinExistence type="predicted"/>
<feature type="compositionally biased region" description="Polar residues" evidence="1">
    <location>
        <begin position="294"/>
        <end position="312"/>
    </location>
</feature>
<accession>A0AAX6EQN9</accession>
<reference evidence="2" key="1">
    <citation type="journal article" date="2023" name="GigaByte">
        <title>Genome assembly of the bearded iris, Iris pallida Lam.</title>
        <authorList>
            <person name="Bruccoleri R.E."/>
            <person name="Oakeley E.J."/>
            <person name="Faust A.M.E."/>
            <person name="Altorfer M."/>
            <person name="Dessus-Babus S."/>
            <person name="Burckhardt D."/>
            <person name="Oertli M."/>
            <person name="Naumann U."/>
            <person name="Petersen F."/>
            <person name="Wong J."/>
        </authorList>
    </citation>
    <scope>NUCLEOTIDE SEQUENCE</scope>
    <source>
        <strain evidence="2">GSM-AAB239-AS_SAM_17_03QT</strain>
    </source>
</reference>
<dbReference type="PANTHER" id="PTHR34952">
    <property type="entry name" value="OS05G0113500 PROTEIN"/>
    <property type="match status" value="1"/>
</dbReference>
<dbReference type="EMBL" id="JANAVB010034617">
    <property type="protein sequence ID" value="KAJ6806390.1"/>
    <property type="molecule type" value="Genomic_DNA"/>
</dbReference>
<feature type="compositionally biased region" description="Acidic residues" evidence="1">
    <location>
        <begin position="85"/>
        <end position="101"/>
    </location>
</feature>
<comment type="caution">
    <text evidence="2">The sequence shown here is derived from an EMBL/GenBank/DDBJ whole genome shotgun (WGS) entry which is preliminary data.</text>
</comment>
<gene>
    <name evidence="2" type="ORF">M6B38_174265</name>
</gene>
<dbReference type="PANTHER" id="PTHR34952:SF2">
    <property type="entry name" value="OS05G0113500 PROTEIN"/>
    <property type="match status" value="1"/>
</dbReference>
<feature type="compositionally biased region" description="Basic and acidic residues" evidence="1">
    <location>
        <begin position="74"/>
        <end position="84"/>
    </location>
</feature>
<protein>
    <submittedName>
        <fullName evidence="2">Uncharacterized protein</fullName>
    </submittedName>
</protein>
<feature type="region of interest" description="Disordered" evidence="1">
    <location>
        <begin position="25"/>
        <end position="101"/>
    </location>
</feature>
<feature type="compositionally biased region" description="Basic and acidic residues" evidence="1">
    <location>
        <begin position="30"/>
        <end position="51"/>
    </location>
</feature>
<sequence>MGSSTFLDVSVSADVSCKSCLCSPSCEESCVEREKHTFSDTDEKATKRNPLEDLEISSSSEEEDSDDSLTFSDIDEKAMKRNPLEDLEISSSSEEEDSDDSLVQELGISFSDVLHAHDNLEPVCVRNLGSDQDENCNHHKRQPLFLATSILDGSSKHTTILCSSVVQPSTLDALEEFSCGTVHNDNISLVETPASAGPLAKKPISALKGSRKKQGKYLTTKLSVKWAPEVYDPPITSSSHTVKGHHRSHRHKSKKDYNTHKYMKGKSSRGSVSERKHTHHRSSSKSLMDPRVLRSQTLGISSRQVLNSSGQSKMEPPERGVIRSPDKIIRASSCYLESLTPIPLPVAKAS</sequence>
<evidence type="ECO:0000313" key="2">
    <source>
        <dbReference type="EMBL" id="KAJ6806390.1"/>
    </source>
</evidence>
<feature type="compositionally biased region" description="Basic residues" evidence="1">
    <location>
        <begin position="242"/>
        <end position="254"/>
    </location>
</feature>
<organism evidence="2 3">
    <name type="scientific">Iris pallida</name>
    <name type="common">Sweet iris</name>
    <dbReference type="NCBI Taxonomy" id="29817"/>
    <lineage>
        <taxon>Eukaryota</taxon>
        <taxon>Viridiplantae</taxon>
        <taxon>Streptophyta</taxon>
        <taxon>Embryophyta</taxon>
        <taxon>Tracheophyta</taxon>
        <taxon>Spermatophyta</taxon>
        <taxon>Magnoliopsida</taxon>
        <taxon>Liliopsida</taxon>
        <taxon>Asparagales</taxon>
        <taxon>Iridaceae</taxon>
        <taxon>Iridoideae</taxon>
        <taxon>Irideae</taxon>
        <taxon>Iris</taxon>
    </lineage>
</organism>
<evidence type="ECO:0000313" key="3">
    <source>
        <dbReference type="Proteomes" id="UP001140949"/>
    </source>
</evidence>
<dbReference type="Proteomes" id="UP001140949">
    <property type="component" value="Unassembled WGS sequence"/>
</dbReference>
<evidence type="ECO:0000256" key="1">
    <source>
        <dbReference type="SAM" id="MobiDB-lite"/>
    </source>
</evidence>
<name>A0AAX6EQN9_IRIPA</name>
<feature type="compositionally biased region" description="Basic and acidic residues" evidence="1">
    <location>
        <begin position="315"/>
        <end position="324"/>
    </location>
</feature>
<feature type="region of interest" description="Disordered" evidence="1">
    <location>
        <begin position="235"/>
        <end position="324"/>
    </location>
</feature>
<dbReference type="AlphaFoldDB" id="A0AAX6EQN9"/>
<keyword evidence="3" id="KW-1185">Reference proteome</keyword>